<dbReference type="PROSITE" id="PS00912">
    <property type="entry name" value="DHODEHASE_2"/>
    <property type="match status" value="1"/>
</dbReference>
<dbReference type="GO" id="GO:0106430">
    <property type="term" value="F:dihydroorotate dehydrogenase (quinone) activity"/>
    <property type="evidence" value="ECO:0007669"/>
    <property type="project" value="UniProtKB-EC"/>
</dbReference>
<feature type="binding site" evidence="15">
    <location>
        <position position="86"/>
    </location>
    <ligand>
        <name>FMN</name>
        <dbReference type="ChEBI" id="CHEBI:58210"/>
    </ligand>
</feature>
<evidence type="ECO:0000313" key="17">
    <source>
        <dbReference type="EMBL" id="TDY49575.1"/>
    </source>
</evidence>
<dbReference type="PROSITE" id="PS00911">
    <property type="entry name" value="DHODEHASE_1"/>
    <property type="match status" value="1"/>
</dbReference>
<dbReference type="NCBIfam" id="NF003652">
    <property type="entry name" value="PRK05286.2-5"/>
    <property type="match status" value="1"/>
</dbReference>
<evidence type="ECO:0000256" key="10">
    <source>
        <dbReference type="ARBA" id="ARBA00022975"/>
    </source>
</evidence>
<comment type="function">
    <text evidence="1 15">Catalyzes the conversion of dihydroorotate to orotate with quinone as electron acceptor.</text>
</comment>
<comment type="function">
    <text evidence="2">Catalyzes the conversion of dihydroorotate to orotate with NAD(+) as electron acceptor.</text>
</comment>
<comment type="caution">
    <text evidence="17">The sequence shown here is derived from an EMBL/GenBank/DDBJ whole genome shotgun (WGS) entry which is preliminary data.</text>
</comment>
<feature type="binding site" evidence="15">
    <location>
        <position position="173"/>
    </location>
    <ligand>
        <name>substrate</name>
    </ligand>
</feature>
<dbReference type="RefSeq" id="WP_134159023.1">
    <property type="nucleotide sequence ID" value="NZ_SORF01000004.1"/>
</dbReference>
<dbReference type="PIRSF" id="PIRSF000164">
    <property type="entry name" value="DHO_oxidase"/>
    <property type="match status" value="1"/>
</dbReference>
<feature type="binding site" evidence="15">
    <location>
        <position position="212"/>
    </location>
    <ligand>
        <name>FMN</name>
        <dbReference type="ChEBI" id="CHEBI:58210"/>
    </ligand>
</feature>
<dbReference type="GO" id="GO:0005737">
    <property type="term" value="C:cytoplasm"/>
    <property type="evidence" value="ECO:0007669"/>
    <property type="project" value="InterPro"/>
</dbReference>
<comment type="catalytic activity">
    <reaction evidence="14">
        <text>(S)-dihydroorotate + NAD(+) = orotate + NADH + H(+)</text>
        <dbReference type="Rhea" id="RHEA:13513"/>
        <dbReference type="ChEBI" id="CHEBI:15378"/>
        <dbReference type="ChEBI" id="CHEBI:30839"/>
        <dbReference type="ChEBI" id="CHEBI:30864"/>
        <dbReference type="ChEBI" id="CHEBI:57540"/>
        <dbReference type="ChEBI" id="CHEBI:57945"/>
        <dbReference type="EC" id="1.3.1.14"/>
    </reaction>
</comment>
<protein>
    <recommendedName>
        <fullName evidence="15">Dihydroorotate dehydrogenase (quinone)</fullName>
        <ecNumber evidence="15">1.3.5.2</ecNumber>
    </recommendedName>
    <alternativeName>
        <fullName evidence="15">DHOdehase</fullName>
        <shortName evidence="15">DHOD</shortName>
        <shortName evidence="15">DHODase</shortName>
    </alternativeName>
    <alternativeName>
        <fullName evidence="15">Dihydroorotate oxidase</fullName>
    </alternativeName>
</protein>
<comment type="catalytic activity">
    <reaction evidence="13 15">
        <text>(S)-dihydroorotate + a quinone = orotate + a quinol</text>
        <dbReference type="Rhea" id="RHEA:30187"/>
        <dbReference type="ChEBI" id="CHEBI:24646"/>
        <dbReference type="ChEBI" id="CHEBI:30839"/>
        <dbReference type="ChEBI" id="CHEBI:30864"/>
        <dbReference type="ChEBI" id="CHEBI:132124"/>
        <dbReference type="EC" id="1.3.5.2"/>
    </reaction>
</comment>
<dbReference type="NCBIfam" id="NF003645">
    <property type="entry name" value="PRK05286.1-2"/>
    <property type="match status" value="1"/>
</dbReference>
<feature type="binding site" evidence="15">
    <location>
        <position position="265"/>
    </location>
    <ligand>
        <name>FMN</name>
        <dbReference type="ChEBI" id="CHEBI:58210"/>
    </ligand>
</feature>
<dbReference type="GO" id="GO:0006207">
    <property type="term" value="P:'de novo' pyrimidine nucleobase biosynthetic process"/>
    <property type="evidence" value="ECO:0007669"/>
    <property type="project" value="UniProtKB-UniRule"/>
</dbReference>
<dbReference type="OrthoDB" id="9802377at2"/>
<comment type="cofactor">
    <cofactor evidence="15">
        <name>FMN</name>
        <dbReference type="ChEBI" id="CHEBI:58210"/>
    </cofactor>
    <text evidence="15">Binds 1 FMN per subunit.</text>
</comment>
<dbReference type="EC" id="1.3.5.2" evidence="15"/>
<dbReference type="InterPro" id="IPR013785">
    <property type="entry name" value="Aldolase_TIM"/>
</dbReference>
<dbReference type="SUPFAM" id="SSF51395">
    <property type="entry name" value="FMN-linked oxidoreductases"/>
    <property type="match status" value="1"/>
</dbReference>
<comment type="similarity">
    <text evidence="6 15">Belongs to the dihydroorotate dehydrogenase family. Type 2 subfamily.</text>
</comment>
<keyword evidence="8 15" id="KW-0285">Flavoprotein</keyword>
<comment type="pathway">
    <text evidence="4">Pyrimidine metabolism; UMP biosynthesis via de novo pathway; orotate from (S)-dihydroorotate (NAD(+) route): step 1/1.</text>
</comment>
<evidence type="ECO:0000256" key="12">
    <source>
        <dbReference type="ARBA" id="ARBA00023136"/>
    </source>
</evidence>
<keyword evidence="10 15" id="KW-0665">Pyrimidine biosynthesis</keyword>
<dbReference type="PANTHER" id="PTHR48109:SF4">
    <property type="entry name" value="DIHYDROOROTATE DEHYDROGENASE (QUINONE), MITOCHONDRIAL"/>
    <property type="match status" value="1"/>
</dbReference>
<dbReference type="InterPro" id="IPR005719">
    <property type="entry name" value="Dihydroorotate_DH_2"/>
</dbReference>
<evidence type="ECO:0000256" key="3">
    <source>
        <dbReference type="ARBA" id="ARBA00004370"/>
    </source>
</evidence>
<feature type="binding site" evidence="15">
    <location>
        <position position="66"/>
    </location>
    <ligand>
        <name>substrate</name>
    </ligand>
</feature>
<sequence length="355" mass="37900">MYPLARFILFRLTAEQAHHLVLDQLAKRPTLAKLAAPAWEPSPRLSQEVLGLSFAHPVGLAAGLDKDAIAVDGLFQCGFSFLEVGTVTPLPQPGNEKPRLFRLKSDEALINRMGFNNQGATSLACRLRAIKTRRGPIGVNIGKNKITPNDQAISDYVKAFKAVVDGADYIAVNISSPNTPGLRDLQSVTFLLDLLAAIEPVRAVRNLPVFVKISPDLADESVIEIGQALANSPYAANLGLIATNTTIERVGLTSKEQTETGGLSGKPLADRSTAVVRLLAGAVARKLPIIGCGGIFTAADAYAKIRAGASLVQIYTSFIYRGPQVVREIAEGLDDLLKADGFTHIQEAIGADLRS</sequence>
<dbReference type="Pfam" id="PF01180">
    <property type="entry name" value="DHO_dh"/>
    <property type="match status" value="1"/>
</dbReference>
<evidence type="ECO:0000256" key="2">
    <source>
        <dbReference type="ARBA" id="ARBA00003616"/>
    </source>
</evidence>
<comment type="pathway">
    <text evidence="5 15">Pyrimidine metabolism; UMP biosynthesis via de novo pathway; orotate from (S)-dihydroorotate (quinone route): step 1/1.</text>
</comment>
<keyword evidence="11 15" id="KW-0560">Oxidoreductase</keyword>
<comment type="subunit">
    <text evidence="15">Monomer.</text>
</comment>
<feature type="binding site" evidence="15">
    <location>
        <position position="178"/>
    </location>
    <ligand>
        <name>substrate</name>
    </ligand>
</feature>
<organism evidence="17 18">
    <name type="scientific">Alicyclobacillus sacchari</name>
    <dbReference type="NCBI Taxonomy" id="392010"/>
    <lineage>
        <taxon>Bacteria</taxon>
        <taxon>Bacillati</taxon>
        <taxon>Bacillota</taxon>
        <taxon>Bacilli</taxon>
        <taxon>Bacillales</taxon>
        <taxon>Alicyclobacillaceae</taxon>
        <taxon>Alicyclobacillus</taxon>
    </lineage>
</organism>
<dbReference type="AlphaFoldDB" id="A0A4R8LS49"/>
<feature type="binding site" evidence="15">
    <location>
        <begin position="111"/>
        <end position="115"/>
    </location>
    <ligand>
        <name>substrate</name>
    </ligand>
</feature>
<dbReference type="HAMAP" id="MF_00225">
    <property type="entry name" value="DHO_dh_type2"/>
    <property type="match status" value="1"/>
</dbReference>
<dbReference type="InterPro" id="IPR012135">
    <property type="entry name" value="Dihydroorotate_DH_1_2"/>
</dbReference>
<evidence type="ECO:0000259" key="16">
    <source>
        <dbReference type="Pfam" id="PF01180"/>
    </source>
</evidence>
<feature type="binding site" evidence="15">
    <location>
        <position position="140"/>
    </location>
    <ligand>
        <name>FMN</name>
        <dbReference type="ChEBI" id="CHEBI:58210"/>
    </ligand>
</feature>
<dbReference type="GO" id="GO:0044205">
    <property type="term" value="P:'de novo' UMP biosynthetic process"/>
    <property type="evidence" value="ECO:0007669"/>
    <property type="project" value="UniProtKB-UniRule"/>
</dbReference>
<feature type="binding site" evidence="15">
    <location>
        <begin position="244"/>
        <end position="245"/>
    </location>
    <ligand>
        <name>substrate</name>
    </ligand>
</feature>
<dbReference type="CDD" id="cd04738">
    <property type="entry name" value="DHOD_2_like"/>
    <property type="match status" value="1"/>
</dbReference>
<feature type="binding site" evidence="15">
    <location>
        <position position="243"/>
    </location>
    <ligand>
        <name>FMN</name>
        <dbReference type="ChEBI" id="CHEBI:58210"/>
    </ligand>
</feature>
<dbReference type="UniPathway" id="UPA00070">
    <property type="reaction ID" value="UER00945"/>
</dbReference>
<comment type="subunit">
    <text evidence="7">Heterotetramer of 2 PyrK and 2 PyrD type B subunits.</text>
</comment>
<keyword evidence="9 15" id="KW-0288">FMN</keyword>
<evidence type="ECO:0000256" key="9">
    <source>
        <dbReference type="ARBA" id="ARBA00022643"/>
    </source>
</evidence>
<evidence type="ECO:0000256" key="4">
    <source>
        <dbReference type="ARBA" id="ARBA00004715"/>
    </source>
</evidence>
<name>A0A4R8LS49_9BACL</name>
<dbReference type="Proteomes" id="UP000294581">
    <property type="component" value="Unassembled WGS sequence"/>
</dbReference>
<evidence type="ECO:0000256" key="14">
    <source>
        <dbReference type="ARBA" id="ARBA00048996"/>
    </source>
</evidence>
<comment type="subcellular location">
    <subcellularLocation>
        <location evidence="15">Cell membrane</location>
        <topology evidence="15">Peripheral membrane protein</topology>
    </subcellularLocation>
    <subcellularLocation>
        <location evidence="3">Membrane</location>
    </subcellularLocation>
</comment>
<evidence type="ECO:0000256" key="15">
    <source>
        <dbReference type="HAMAP-Rule" id="MF_00225"/>
    </source>
</evidence>
<evidence type="ECO:0000256" key="8">
    <source>
        <dbReference type="ARBA" id="ARBA00022630"/>
    </source>
</evidence>
<evidence type="ECO:0000256" key="5">
    <source>
        <dbReference type="ARBA" id="ARBA00005161"/>
    </source>
</evidence>
<gene>
    <name evidence="15" type="primary">pyrD</name>
    <name evidence="17" type="ORF">C7445_10486</name>
</gene>
<feature type="active site" description="Nucleophile" evidence="15">
    <location>
        <position position="176"/>
    </location>
</feature>
<dbReference type="InterPro" id="IPR050074">
    <property type="entry name" value="DHO_dehydrogenase"/>
</dbReference>
<evidence type="ECO:0000256" key="11">
    <source>
        <dbReference type="ARBA" id="ARBA00023002"/>
    </source>
</evidence>
<dbReference type="InterPro" id="IPR001295">
    <property type="entry name" value="Dihydroorotate_DH_CS"/>
</dbReference>
<dbReference type="Gene3D" id="3.20.20.70">
    <property type="entry name" value="Aldolase class I"/>
    <property type="match status" value="1"/>
</dbReference>
<keyword evidence="15" id="KW-1003">Cell membrane</keyword>
<evidence type="ECO:0000256" key="1">
    <source>
        <dbReference type="ARBA" id="ARBA00003125"/>
    </source>
</evidence>
<dbReference type="GO" id="GO:0005886">
    <property type="term" value="C:plasma membrane"/>
    <property type="evidence" value="ECO:0007669"/>
    <property type="project" value="UniProtKB-SubCell"/>
</dbReference>
<feature type="binding site" evidence="15">
    <location>
        <position position="294"/>
    </location>
    <ligand>
        <name>FMN</name>
        <dbReference type="ChEBI" id="CHEBI:58210"/>
    </ligand>
</feature>
<dbReference type="EMBL" id="SORF01000004">
    <property type="protein sequence ID" value="TDY49575.1"/>
    <property type="molecule type" value="Genomic_DNA"/>
</dbReference>
<keyword evidence="18" id="KW-1185">Reference proteome</keyword>
<dbReference type="NCBIfam" id="TIGR01036">
    <property type="entry name" value="pyrD_sub2"/>
    <property type="match status" value="1"/>
</dbReference>
<evidence type="ECO:0000256" key="13">
    <source>
        <dbReference type="ARBA" id="ARBA00048639"/>
    </source>
</evidence>
<feature type="binding site" evidence="15">
    <location>
        <begin position="315"/>
        <end position="316"/>
    </location>
    <ligand>
        <name>FMN</name>
        <dbReference type="ChEBI" id="CHEBI:58210"/>
    </ligand>
</feature>
<feature type="binding site" evidence="15">
    <location>
        <position position="173"/>
    </location>
    <ligand>
        <name>FMN</name>
        <dbReference type="ChEBI" id="CHEBI:58210"/>
    </ligand>
</feature>
<reference evidence="17 18" key="1">
    <citation type="submission" date="2019-03" db="EMBL/GenBank/DDBJ databases">
        <title>Genomic Encyclopedia of Type Strains, Phase IV (KMG-IV): sequencing the most valuable type-strain genomes for metagenomic binning, comparative biology and taxonomic classification.</title>
        <authorList>
            <person name="Goeker M."/>
        </authorList>
    </citation>
    <scope>NUCLEOTIDE SEQUENCE [LARGE SCALE GENOMIC DNA]</scope>
    <source>
        <strain evidence="17 18">DSM 17974</strain>
    </source>
</reference>
<dbReference type="PANTHER" id="PTHR48109">
    <property type="entry name" value="DIHYDROOROTATE DEHYDROGENASE (QUINONE), MITOCHONDRIAL-RELATED"/>
    <property type="match status" value="1"/>
</dbReference>
<evidence type="ECO:0000256" key="6">
    <source>
        <dbReference type="ARBA" id="ARBA00005359"/>
    </source>
</evidence>
<feature type="domain" description="Dihydroorotate dehydrogenase catalytic" evidence="16">
    <location>
        <begin position="45"/>
        <end position="337"/>
    </location>
</feature>
<accession>A0A4R8LS49</accession>
<proteinExistence type="inferred from homology"/>
<feature type="binding site" evidence="15">
    <location>
        <begin position="62"/>
        <end position="66"/>
    </location>
    <ligand>
        <name>FMN</name>
        <dbReference type="ChEBI" id="CHEBI:58210"/>
    </ligand>
</feature>
<dbReference type="InterPro" id="IPR005720">
    <property type="entry name" value="Dihydroorotate_DH_cat"/>
</dbReference>
<evidence type="ECO:0000256" key="7">
    <source>
        <dbReference type="ARBA" id="ARBA00011669"/>
    </source>
</evidence>
<keyword evidence="12 15" id="KW-0472">Membrane</keyword>
<evidence type="ECO:0000313" key="18">
    <source>
        <dbReference type="Proteomes" id="UP000294581"/>
    </source>
</evidence>
<dbReference type="GO" id="GO:0004589">
    <property type="term" value="F:dihydroorotate dehydrogenase (NAD+) activity"/>
    <property type="evidence" value="ECO:0007669"/>
    <property type="project" value="UniProtKB-EC"/>
</dbReference>